<protein>
    <recommendedName>
        <fullName evidence="4">YbjN domain-containing protein</fullName>
    </recommendedName>
</protein>
<gene>
    <name evidence="2" type="ORF">TTHNP4_00266</name>
</gene>
<name>A0A3P4AWQ6_THETH</name>
<dbReference type="EMBL" id="LR027520">
    <property type="protein sequence ID" value="VCU54858.1"/>
    <property type="molecule type" value="Genomic_DNA"/>
</dbReference>
<dbReference type="CDD" id="cd17511">
    <property type="entry name" value="YbjN_AmyR-like"/>
    <property type="match status" value="1"/>
</dbReference>
<feature type="chain" id="PRO_5018042372" description="YbjN domain-containing protein" evidence="1">
    <location>
        <begin position="20"/>
        <end position="154"/>
    </location>
</feature>
<dbReference type="InterPro" id="IPR019660">
    <property type="entry name" value="Put_sensory_transdc_reg_YbjN"/>
</dbReference>
<dbReference type="Proteomes" id="UP000279841">
    <property type="component" value="Plasmid 4"/>
</dbReference>
<evidence type="ECO:0000313" key="2">
    <source>
        <dbReference type="EMBL" id="VCU54858.1"/>
    </source>
</evidence>
<reference evidence="2 3" key="1">
    <citation type="submission" date="2018-10" db="EMBL/GenBank/DDBJ databases">
        <authorList>
            <person name="Peiro R."/>
            <person name="Begona"/>
            <person name="Cbmso G."/>
            <person name="Lopez M."/>
            <person name="Gonzalez S."/>
            <person name="Sacristan E."/>
            <person name="Castillo E."/>
        </authorList>
    </citation>
    <scope>NUCLEOTIDE SEQUENCE [LARGE SCALE GENOMIC DNA]</scope>
    <source>
        <strain evidence="2">TTHNAR1</strain>
        <plasmid evidence="3">4</plasmid>
    </source>
</reference>
<feature type="signal peptide" evidence="1">
    <location>
        <begin position="1"/>
        <end position="19"/>
    </location>
</feature>
<dbReference type="AlphaFoldDB" id="A0A3P4AWQ6"/>
<accession>A0A3P4AWQ6</accession>
<evidence type="ECO:0000256" key="1">
    <source>
        <dbReference type="SAM" id="SignalP"/>
    </source>
</evidence>
<evidence type="ECO:0008006" key="4">
    <source>
        <dbReference type="Google" id="ProtNLM"/>
    </source>
</evidence>
<dbReference type="Pfam" id="PF10722">
    <property type="entry name" value="YbjN"/>
    <property type="match status" value="1"/>
</dbReference>
<evidence type="ECO:0000313" key="3">
    <source>
        <dbReference type="Proteomes" id="UP000279841"/>
    </source>
</evidence>
<keyword evidence="1" id="KW-0732">Signal</keyword>
<geneLocation type="plasmid" evidence="2 3">
    <name>4</name>
</geneLocation>
<dbReference type="RefSeq" id="WP_014511298.1">
    <property type="nucleotide sequence ID" value="NZ_LR027520.1"/>
</dbReference>
<keyword evidence="2" id="KW-0614">Plasmid</keyword>
<sequence length="154" mass="17587" precursor="true">MRWLLALGLLLLAPVLGQGQEVRTAVTLEEVEALLQAWGFRHERMEGDGKPYLLLYFGDLKATLKLLLCEDTRCRALLLRAVFTGFTPEDRPDHARLNGWNREKLFSRAYLDEDGDPVLEADLDLEGGVTNEAIRAFLENFRDSMREFTGWIGF</sequence>
<organism evidence="2 3">
    <name type="scientific">Thermus thermophilus</name>
    <dbReference type="NCBI Taxonomy" id="274"/>
    <lineage>
        <taxon>Bacteria</taxon>
        <taxon>Thermotogati</taxon>
        <taxon>Deinococcota</taxon>
        <taxon>Deinococci</taxon>
        <taxon>Thermales</taxon>
        <taxon>Thermaceae</taxon>
        <taxon>Thermus</taxon>
    </lineage>
</organism>
<proteinExistence type="predicted"/>